<dbReference type="GO" id="GO:0006310">
    <property type="term" value="P:DNA recombination"/>
    <property type="evidence" value="ECO:0007669"/>
    <property type="project" value="UniProtKB-KW"/>
</dbReference>
<dbReference type="PROSITE" id="PS51898">
    <property type="entry name" value="TYR_RECOMBINASE"/>
    <property type="match status" value="1"/>
</dbReference>
<dbReference type="InterPro" id="IPR013762">
    <property type="entry name" value="Integrase-like_cat_sf"/>
</dbReference>
<keyword evidence="2" id="KW-0229">DNA integration</keyword>
<comment type="caution">
    <text evidence="5">The sequence shown here is derived from an EMBL/GenBank/DDBJ whole genome shotgun (WGS) entry which is preliminary data.</text>
</comment>
<dbReference type="GO" id="GO:0015074">
    <property type="term" value="P:DNA integration"/>
    <property type="evidence" value="ECO:0007669"/>
    <property type="project" value="UniProtKB-KW"/>
</dbReference>
<dbReference type="GO" id="GO:0007059">
    <property type="term" value="P:chromosome segregation"/>
    <property type="evidence" value="ECO:0007669"/>
    <property type="project" value="UniProtKB-KW"/>
</dbReference>
<dbReference type="PANTHER" id="PTHR30349">
    <property type="entry name" value="PHAGE INTEGRASE-RELATED"/>
    <property type="match status" value="1"/>
</dbReference>
<dbReference type="SUPFAM" id="SSF56349">
    <property type="entry name" value="DNA breaking-rejoining enzymes"/>
    <property type="match status" value="1"/>
</dbReference>
<dbReference type="Proteomes" id="UP000525336">
    <property type="component" value="Unassembled WGS sequence"/>
</dbReference>
<dbReference type="InterPro" id="IPR050090">
    <property type="entry name" value="Tyrosine_recombinase_XerCD"/>
</dbReference>
<gene>
    <name evidence="5" type="ORF">F0245_01780</name>
</gene>
<feature type="domain" description="Tyr recombinase" evidence="4">
    <location>
        <begin position="227"/>
        <end position="449"/>
    </location>
</feature>
<accession>A0A7Y3YKI6</accession>
<dbReference type="AlphaFoldDB" id="A0A7Y3YKI6"/>
<name>A0A7Y3YKI6_9VIBR</name>
<dbReference type="EMBL" id="VTXW01000002">
    <property type="protein sequence ID" value="NOH32119.1"/>
    <property type="molecule type" value="Genomic_DNA"/>
</dbReference>
<dbReference type="CDD" id="cd00397">
    <property type="entry name" value="DNA_BRE_C"/>
    <property type="match status" value="1"/>
</dbReference>
<dbReference type="InterPro" id="IPR011010">
    <property type="entry name" value="DNA_brk_join_enz"/>
</dbReference>
<sequence>MSRKTKNLLKRELRDSDGIVFYSFMSNTTGRLIEVEEHINAMILKSLPYNTVKAKASDLAKFYDFYIEASSVLHSDEYIAAVNQNSAIAASHEIRSALTLIFDGYVSYLLDGKDSKNPLASICAKNTNSTPLKRSSVTRMISSLCDFVLASNALEHSLQYERDTDGLIDVSQKLTDVAQNLGEIRNLSHRERAILVEKSYLASCISGGAKVTRIKNFFKLPRVPKSDDNKYFPLESVGQFLLSVESHRDRAIYALCFGGGLRISEASSIRFEDIDIINERVKLHDKKTTSYLESVNYTNIAGKSVDHYSVHLIEPFKTFFFDELTQYLEEERPDSNNPYLFLQKRGTKNKLTGEITYSPYYYSKNSTISEAWDKYLIKAGLTEDKYSEISTHSMRHFYAVYMGNFAPRADGSRGYSDAEVQYFMRHSSLKSTKIYKKEVFEEMCRRIEETNTALVSKETAFYEGHPIGHLNIIQNQS</sequence>
<evidence type="ECO:0000259" key="4">
    <source>
        <dbReference type="PROSITE" id="PS51898"/>
    </source>
</evidence>
<protein>
    <submittedName>
        <fullName evidence="5">Site-specific integrase</fullName>
    </submittedName>
</protein>
<evidence type="ECO:0000313" key="5">
    <source>
        <dbReference type="EMBL" id="NOH32119.1"/>
    </source>
</evidence>
<organism evidence="5 6">
    <name type="scientific">Vibrio chagasii</name>
    <dbReference type="NCBI Taxonomy" id="170679"/>
    <lineage>
        <taxon>Bacteria</taxon>
        <taxon>Pseudomonadati</taxon>
        <taxon>Pseudomonadota</taxon>
        <taxon>Gammaproteobacteria</taxon>
        <taxon>Vibrionales</taxon>
        <taxon>Vibrionaceae</taxon>
        <taxon>Vibrio</taxon>
    </lineage>
</organism>
<dbReference type="Gene3D" id="1.10.443.10">
    <property type="entry name" value="Intergrase catalytic core"/>
    <property type="match status" value="1"/>
</dbReference>
<evidence type="ECO:0000256" key="2">
    <source>
        <dbReference type="ARBA" id="ARBA00022908"/>
    </source>
</evidence>
<dbReference type="Pfam" id="PF00589">
    <property type="entry name" value="Phage_integrase"/>
    <property type="match status" value="1"/>
</dbReference>
<dbReference type="GO" id="GO:0003677">
    <property type="term" value="F:DNA binding"/>
    <property type="evidence" value="ECO:0007669"/>
    <property type="project" value="InterPro"/>
</dbReference>
<reference evidence="5 6" key="1">
    <citation type="submission" date="2019-09" db="EMBL/GenBank/DDBJ databases">
        <title>Draft genome sequencing and comparative genomics of hatchery-associated Vibrios.</title>
        <authorList>
            <person name="Kehlet-Delgado H."/>
            <person name="Mueller R.S."/>
        </authorList>
    </citation>
    <scope>NUCLEOTIDE SEQUENCE [LARGE SCALE GENOMIC DNA]</scope>
    <source>
        <strain evidence="5 6">00-90-10</strain>
    </source>
</reference>
<evidence type="ECO:0000256" key="3">
    <source>
        <dbReference type="ARBA" id="ARBA00023172"/>
    </source>
</evidence>
<dbReference type="PANTHER" id="PTHR30349:SF81">
    <property type="entry name" value="TYROSINE RECOMBINASE XERC"/>
    <property type="match status" value="1"/>
</dbReference>
<proteinExistence type="predicted"/>
<dbReference type="InterPro" id="IPR002104">
    <property type="entry name" value="Integrase_catalytic"/>
</dbReference>
<evidence type="ECO:0000256" key="1">
    <source>
        <dbReference type="ARBA" id="ARBA00022829"/>
    </source>
</evidence>
<keyword evidence="3" id="KW-0233">DNA recombination</keyword>
<keyword evidence="1" id="KW-0159">Chromosome partition</keyword>
<evidence type="ECO:0000313" key="6">
    <source>
        <dbReference type="Proteomes" id="UP000525336"/>
    </source>
</evidence>